<dbReference type="RefSeq" id="WP_381489604.1">
    <property type="nucleotide sequence ID" value="NZ_JBHTIK010000005.1"/>
</dbReference>
<sequence length="149" mass="16414">MTKTEHASFTIDRVLAAPPALVWSAWATREGKDRWFATSDGLTLEKRAFDFRVGGTEIATGRWTNGTVSEFEATYADIVPEKRIVYSYVMHINGTKISVSLATVEFSTEGAGTRLRITEQGAFLDGYDDNGSREAGTRELVETLARSLA</sequence>
<protein>
    <submittedName>
        <fullName evidence="3">SRPBCC family protein</fullName>
    </submittedName>
</protein>
<comment type="caution">
    <text evidence="3">The sequence shown here is derived from an EMBL/GenBank/DDBJ whole genome shotgun (WGS) entry which is preliminary data.</text>
</comment>
<comment type="similarity">
    <text evidence="1">Belongs to the AHA1 family.</text>
</comment>
<dbReference type="InterPro" id="IPR023393">
    <property type="entry name" value="START-like_dom_sf"/>
</dbReference>
<dbReference type="InterPro" id="IPR013538">
    <property type="entry name" value="ASHA1/2-like_C"/>
</dbReference>
<proteinExistence type="inferred from homology"/>
<evidence type="ECO:0000256" key="1">
    <source>
        <dbReference type="ARBA" id="ARBA00006817"/>
    </source>
</evidence>
<dbReference type="CDD" id="cd08900">
    <property type="entry name" value="SRPBCC_CalC_Aha1-like_7"/>
    <property type="match status" value="1"/>
</dbReference>
<evidence type="ECO:0000259" key="2">
    <source>
        <dbReference type="Pfam" id="PF08327"/>
    </source>
</evidence>
<accession>A0ABW3C280</accession>
<feature type="domain" description="Activator of Hsp90 ATPase homologue 1/2-like C-terminal" evidence="2">
    <location>
        <begin position="16"/>
        <end position="146"/>
    </location>
</feature>
<keyword evidence="4" id="KW-1185">Reference proteome</keyword>
<dbReference type="Proteomes" id="UP001597124">
    <property type="component" value="Unassembled WGS sequence"/>
</dbReference>
<dbReference type="SUPFAM" id="SSF55961">
    <property type="entry name" value="Bet v1-like"/>
    <property type="match status" value="1"/>
</dbReference>
<reference evidence="4" key="1">
    <citation type="journal article" date="2019" name="Int. J. Syst. Evol. Microbiol.">
        <title>The Global Catalogue of Microorganisms (GCM) 10K type strain sequencing project: providing services to taxonomists for standard genome sequencing and annotation.</title>
        <authorList>
            <consortium name="The Broad Institute Genomics Platform"/>
            <consortium name="The Broad Institute Genome Sequencing Center for Infectious Disease"/>
            <person name="Wu L."/>
            <person name="Ma J."/>
        </authorList>
    </citation>
    <scope>NUCLEOTIDE SEQUENCE [LARGE SCALE GENOMIC DNA]</scope>
    <source>
        <strain evidence="4">CCUG 52537</strain>
    </source>
</reference>
<gene>
    <name evidence="3" type="ORF">ACFQ00_09690</name>
</gene>
<evidence type="ECO:0000313" key="3">
    <source>
        <dbReference type="EMBL" id="MFD0848593.1"/>
    </source>
</evidence>
<name>A0ABW3C280_SPHXN</name>
<organism evidence="3 4">
    <name type="scientific">Sphingosinicella xenopeptidilytica</name>
    <dbReference type="NCBI Taxonomy" id="364098"/>
    <lineage>
        <taxon>Bacteria</taxon>
        <taxon>Pseudomonadati</taxon>
        <taxon>Pseudomonadota</taxon>
        <taxon>Alphaproteobacteria</taxon>
        <taxon>Sphingomonadales</taxon>
        <taxon>Sphingosinicellaceae</taxon>
        <taxon>Sphingosinicella</taxon>
    </lineage>
</organism>
<evidence type="ECO:0000313" key="4">
    <source>
        <dbReference type="Proteomes" id="UP001597124"/>
    </source>
</evidence>
<dbReference type="Pfam" id="PF08327">
    <property type="entry name" value="AHSA1"/>
    <property type="match status" value="1"/>
</dbReference>
<dbReference type="EMBL" id="JBHTIK010000005">
    <property type="protein sequence ID" value="MFD0848593.1"/>
    <property type="molecule type" value="Genomic_DNA"/>
</dbReference>
<dbReference type="Gene3D" id="3.30.530.20">
    <property type="match status" value="1"/>
</dbReference>